<reference evidence="1" key="1">
    <citation type="submission" date="2023-05" db="EMBL/GenBank/DDBJ databases">
        <authorList>
            <person name="Stuckert A."/>
        </authorList>
    </citation>
    <scope>NUCLEOTIDE SEQUENCE</scope>
</reference>
<proteinExistence type="predicted"/>
<keyword evidence="2" id="KW-1185">Reference proteome</keyword>
<gene>
    <name evidence="1" type="ORF">SPARVUS_LOCUS5706050</name>
</gene>
<accession>A0ABN9CSR8</accession>
<dbReference type="EMBL" id="CATNWA010012319">
    <property type="protein sequence ID" value="CAI9563201.1"/>
    <property type="molecule type" value="Genomic_DNA"/>
</dbReference>
<evidence type="ECO:0000313" key="2">
    <source>
        <dbReference type="Proteomes" id="UP001162483"/>
    </source>
</evidence>
<name>A0ABN9CSR8_9NEOB</name>
<evidence type="ECO:0000313" key="1">
    <source>
        <dbReference type="EMBL" id="CAI9563201.1"/>
    </source>
</evidence>
<comment type="caution">
    <text evidence="1">The sequence shown here is derived from an EMBL/GenBank/DDBJ whole genome shotgun (WGS) entry which is preliminary data.</text>
</comment>
<dbReference type="Proteomes" id="UP001162483">
    <property type="component" value="Unassembled WGS sequence"/>
</dbReference>
<sequence>MQGPGFRNTLSFRWIICFLLHQYKRPVTPCSVGPDPLQGRIFTFPAVGL</sequence>
<protein>
    <submittedName>
        <fullName evidence="1">Uncharacterized protein</fullName>
    </submittedName>
</protein>
<organism evidence="1 2">
    <name type="scientific">Staurois parvus</name>
    <dbReference type="NCBI Taxonomy" id="386267"/>
    <lineage>
        <taxon>Eukaryota</taxon>
        <taxon>Metazoa</taxon>
        <taxon>Chordata</taxon>
        <taxon>Craniata</taxon>
        <taxon>Vertebrata</taxon>
        <taxon>Euteleostomi</taxon>
        <taxon>Amphibia</taxon>
        <taxon>Batrachia</taxon>
        <taxon>Anura</taxon>
        <taxon>Neobatrachia</taxon>
        <taxon>Ranoidea</taxon>
        <taxon>Ranidae</taxon>
        <taxon>Staurois</taxon>
    </lineage>
</organism>